<evidence type="ECO:0000256" key="1">
    <source>
        <dbReference type="ARBA" id="ARBA00022490"/>
    </source>
</evidence>
<dbReference type="InterPro" id="IPR032528">
    <property type="entry name" value="Ribosom_S30AE_C"/>
</dbReference>
<dbReference type="EMBL" id="FOKA01000001">
    <property type="protein sequence ID" value="SFA69748.1"/>
    <property type="molecule type" value="Genomic_DNA"/>
</dbReference>
<dbReference type="GO" id="GO:0045900">
    <property type="term" value="P:negative regulation of translational elongation"/>
    <property type="evidence" value="ECO:0007669"/>
    <property type="project" value="TreeGrafter"/>
</dbReference>
<evidence type="ECO:0000313" key="7">
    <source>
        <dbReference type="Proteomes" id="UP000199012"/>
    </source>
</evidence>
<dbReference type="STRING" id="988821.SAMN05421867_10163"/>
<proteinExistence type="inferred from homology"/>
<comment type="function">
    <text evidence="3">Required for dimerization of active 70S ribosomes into 100S ribosomes in stationary phase; 100S ribosomes are translationally inactive and sometimes present during exponential growth.</text>
</comment>
<comment type="subcellular location">
    <subcellularLocation>
        <location evidence="3">Cytoplasm</location>
    </subcellularLocation>
</comment>
<dbReference type="NCBIfam" id="TIGR00741">
    <property type="entry name" value="yfiA"/>
    <property type="match status" value="1"/>
</dbReference>
<evidence type="ECO:0000259" key="5">
    <source>
        <dbReference type="Pfam" id="PF16321"/>
    </source>
</evidence>
<evidence type="ECO:0000256" key="4">
    <source>
        <dbReference type="SAM" id="MobiDB-lite"/>
    </source>
</evidence>
<feature type="compositionally biased region" description="Basic and acidic residues" evidence="4">
    <location>
        <begin position="242"/>
        <end position="252"/>
    </location>
</feature>
<dbReference type="Gene3D" id="3.30.505.50">
    <property type="entry name" value="Sigma 54 modulation/S30EA ribosomal protein, C-terminal domain"/>
    <property type="match status" value="1"/>
</dbReference>
<evidence type="ECO:0000256" key="3">
    <source>
        <dbReference type="HAMAP-Rule" id="MF_00839"/>
    </source>
</evidence>
<keyword evidence="1 3" id="KW-0963">Cytoplasm</keyword>
<feature type="region of interest" description="Disordered" evidence="4">
    <location>
        <begin position="228"/>
        <end position="252"/>
    </location>
</feature>
<dbReference type="PANTHER" id="PTHR33231">
    <property type="entry name" value="30S RIBOSOMAL PROTEIN"/>
    <property type="match status" value="1"/>
</dbReference>
<dbReference type="PANTHER" id="PTHR33231:SF1">
    <property type="entry name" value="30S RIBOSOMAL PROTEIN"/>
    <property type="match status" value="1"/>
</dbReference>
<evidence type="ECO:0000313" key="6">
    <source>
        <dbReference type="EMBL" id="SFA69748.1"/>
    </source>
</evidence>
<feature type="compositionally biased region" description="Basic residues" evidence="4">
    <location>
        <begin position="95"/>
        <end position="104"/>
    </location>
</feature>
<comment type="similarity">
    <text evidence="3">Belongs to the HPF/YfiA ribosome-associated protein family. Long HPF subfamily.</text>
</comment>
<dbReference type="HAMAP" id="MF_00839">
    <property type="entry name" value="HPF"/>
    <property type="match status" value="1"/>
</dbReference>
<dbReference type="InterPro" id="IPR034694">
    <property type="entry name" value="HPF_long/plastid"/>
</dbReference>
<dbReference type="FunFam" id="3.30.505.50:FF:000002">
    <property type="entry name" value="Ribosome hibernation promoting factor"/>
    <property type="match status" value="1"/>
</dbReference>
<dbReference type="Pfam" id="PF02482">
    <property type="entry name" value="Ribosomal_S30AE"/>
    <property type="match status" value="1"/>
</dbReference>
<dbReference type="InterPro" id="IPR038416">
    <property type="entry name" value="Ribosom_S30AE_C_sf"/>
</dbReference>
<reference evidence="6 7" key="1">
    <citation type="submission" date="2016-10" db="EMBL/GenBank/DDBJ databases">
        <authorList>
            <person name="de Groot N.N."/>
        </authorList>
    </citation>
    <scope>NUCLEOTIDE SEQUENCE [LARGE SCALE GENOMIC DNA]</scope>
    <source>
        <strain evidence="6 7">CGMCC 4.6945</strain>
    </source>
</reference>
<dbReference type="InterPro" id="IPR036567">
    <property type="entry name" value="RHF-like"/>
</dbReference>
<protein>
    <recommendedName>
        <fullName evidence="3">Ribosome hibernation promoting factor</fullName>
        <shortName evidence="3">HPF</shortName>
    </recommendedName>
</protein>
<dbReference type="GO" id="GO:0022627">
    <property type="term" value="C:cytosolic small ribosomal subunit"/>
    <property type="evidence" value="ECO:0007669"/>
    <property type="project" value="TreeGrafter"/>
</dbReference>
<comment type="subunit">
    <text evidence="3">Interacts with 100S ribosomes.</text>
</comment>
<sequence>MEIVVAGRHTDVLPKFRAHAEQKLAKVAQLAPRAQRIDVMVTHEANAKPSGVRERVELTVIDKGPVIRAEACADDRNAALDLALARLLERLRRSHDRRKDHHGRAPLTPMDVRPPEPVEPAPEPAPDRMAAGTTTETTLGDSPVVIREKVHEAQPMTVDDAIYEMELVGHDFFLFVDAETAQPSVAYRRRGWTYGVIKLDMPVAGLGTRQAATGGDAVADGRVDVPADLDGATRAAPLPRPAEPEREAVPAR</sequence>
<dbReference type="InterPro" id="IPR003489">
    <property type="entry name" value="RHF/RaiA"/>
</dbReference>
<feature type="domain" description="Sigma 54 modulation/S30EA ribosomal protein C-terminal" evidence="5">
    <location>
        <begin position="142"/>
        <end position="196"/>
    </location>
</feature>
<accession>A0A1I0V0A7</accession>
<feature type="region of interest" description="Disordered" evidence="4">
    <location>
        <begin position="95"/>
        <end position="136"/>
    </location>
</feature>
<dbReference type="InterPro" id="IPR050574">
    <property type="entry name" value="HPF/YfiA_ribosome-assoc"/>
</dbReference>
<dbReference type="SUPFAM" id="SSF69754">
    <property type="entry name" value="Ribosome binding protein Y (YfiA homologue)"/>
    <property type="match status" value="1"/>
</dbReference>
<dbReference type="Pfam" id="PF16321">
    <property type="entry name" value="Ribosom_S30AE_C"/>
    <property type="match status" value="1"/>
</dbReference>
<dbReference type="GO" id="GO:0043024">
    <property type="term" value="F:ribosomal small subunit binding"/>
    <property type="evidence" value="ECO:0007669"/>
    <property type="project" value="TreeGrafter"/>
</dbReference>
<evidence type="ECO:0000256" key="2">
    <source>
        <dbReference type="ARBA" id="ARBA00022845"/>
    </source>
</evidence>
<gene>
    <name evidence="3" type="primary">hpf</name>
    <name evidence="6" type="ORF">SAMN05421867_10163</name>
</gene>
<dbReference type="OrthoDB" id="9794975at2"/>
<name>A0A1I0V0A7_9CELL</name>
<keyword evidence="2 3" id="KW-0810">Translation regulation</keyword>
<keyword evidence="7" id="KW-1185">Reference proteome</keyword>
<feature type="compositionally biased region" description="Pro residues" evidence="4">
    <location>
        <begin position="115"/>
        <end position="124"/>
    </location>
</feature>
<organism evidence="6 7">
    <name type="scientific">Cellulomonas marina</name>
    <dbReference type="NCBI Taxonomy" id="988821"/>
    <lineage>
        <taxon>Bacteria</taxon>
        <taxon>Bacillati</taxon>
        <taxon>Actinomycetota</taxon>
        <taxon>Actinomycetes</taxon>
        <taxon>Micrococcales</taxon>
        <taxon>Cellulomonadaceae</taxon>
        <taxon>Cellulomonas</taxon>
    </lineage>
</organism>
<dbReference type="AlphaFoldDB" id="A0A1I0V0A7"/>
<dbReference type="Proteomes" id="UP000199012">
    <property type="component" value="Unassembled WGS sequence"/>
</dbReference>
<dbReference type="Gene3D" id="3.30.160.100">
    <property type="entry name" value="Ribosome hibernation promotion factor-like"/>
    <property type="match status" value="1"/>
</dbReference>